<evidence type="ECO:0000256" key="4">
    <source>
        <dbReference type="ARBA" id="ARBA00022989"/>
    </source>
</evidence>
<evidence type="ECO:0000313" key="13">
    <source>
        <dbReference type="Proteomes" id="UP001152803"/>
    </source>
</evidence>
<dbReference type="PRINTS" id="PR01157">
    <property type="entry name" value="P2YPURNOCPTR"/>
</dbReference>
<feature type="transmembrane region" description="Helical" evidence="10">
    <location>
        <begin position="133"/>
        <end position="157"/>
    </location>
</feature>
<keyword evidence="8" id="KW-0807">Transducer</keyword>
<comment type="caution">
    <text evidence="12">The sequence shown here is derived from an EMBL/GenBank/DDBJ whole genome shotgun (WGS) entry which is preliminary data.</text>
</comment>
<dbReference type="Proteomes" id="UP001152803">
    <property type="component" value="Unassembled WGS sequence"/>
</dbReference>
<evidence type="ECO:0000256" key="1">
    <source>
        <dbReference type="ARBA" id="ARBA00004651"/>
    </source>
</evidence>
<dbReference type="EMBL" id="JAFJMO010000019">
    <property type="protein sequence ID" value="KAJ8250000.1"/>
    <property type="molecule type" value="Genomic_DNA"/>
</dbReference>
<feature type="region of interest" description="Disordered" evidence="9">
    <location>
        <begin position="1"/>
        <end position="23"/>
    </location>
</feature>
<keyword evidence="13" id="KW-1185">Reference proteome</keyword>
<gene>
    <name evidence="12" type="ORF">COCON_G00232160</name>
</gene>
<keyword evidence="6 10" id="KW-0472">Membrane</keyword>
<dbReference type="OrthoDB" id="8826105at2759"/>
<dbReference type="GO" id="GO:0004930">
    <property type="term" value="F:G protein-coupled receptor activity"/>
    <property type="evidence" value="ECO:0007669"/>
    <property type="project" value="UniProtKB-KW"/>
</dbReference>
<evidence type="ECO:0000256" key="9">
    <source>
        <dbReference type="SAM" id="MobiDB-lite"/>
    </source>
</evidence>
<evidence type="ECO:0000256" key="3">
    <source>
        <dbReference type="ARBA" id="ARBA00022692"/>
    </source>
</evidence>
<dbReference type="PROSITE" id="PS50262">
    <property type="entry name" value="G_PROTEIN_RECEP_F1_2"/>
    <property type="match status" value="1"/>
</dbReference>
<evidence type="ECO:0000256" key="8">
    <source>
        <dbReference type="ARBA" id="ARBA00023224"/>
    </source>
</evidence>
<evidence type="ECO:0000256" key="10">
    <source>
        <dbReference type="SAM" id="Phobius"/>
    </source>
</evidence>
<feature type="transmembrane region" description="Helical" evidence="10">
    <location>
        <begin position="94"/>
        <end position="121"/>
    </location>
</feature>
<keyword evidence="2" id="KW-1003">Cell membrane</keyword>
<sequence length="412" mass="45525">METLRRRRRSSEPSGGTTASSNAARHRMWIDCGTTAHSRIEEQLGKRTFYSLHDTMEQWHRNDSLLRAIGEVQVLQDMTNRSSQFCSQYRDAAWYCYLLLALYALALPVGVVGNVAALLHYGLARRCWTSSRVLLLNLALCDSAWLLTLPFALYFSLRRARAADYRAFCQFKRVSFNVNVYGSILFLTLVSFDRYAGAAHPLGSLRWWGAERARLCSGLAWTGLVLWAVPDLLLLPSGEARPGNSTACMDHMRGPPGLVQAVTVARTVLGFGVPFALMLVFYALTVRALRSLPRGGKRQRASRPLALISAALAVFVVSFVPYHAAVLTVVAMRDRGSLTSTNMDSLYAAYELFEALCSVSSALDPLLYVLASERFPRGCRSLRRGPGPRAPALCCLRSRRVGPRATLPPSGG</sequence>
<evidence type="ECO:0000313" key="12">
    <source>
        <dbReference type="EMBL" id="KAJ8250000.1"/>
    </source>
</evidence>
<dbReference type="PANTHER" id="PTHR24231">
    <property type="entry name" value="PURINOCEPTOR-RELATED G-PROTEIN COUPLED RECEPTOR"/>
    <property type="match status" value="1"/>
</dbReference>
<feature type="transmembrane region" description="Helical" evidence="10">
    <location>
        <begin position="264"/>
        <end position="284"/>
    </location>
</feature>
<dbReference type="PANTHER" id="PTHR24231:SF38">
    <property type="entry name" value="G-PROTEIN COUPLED RECEPTORS FAMILY 1 PROFILE DOMAIN-CONTAINING PROTEIN"/>
    <property type="match status" value="1"/>
</dbReference>
<reference evidence="12" key="1">
    <citation type="journal article" date="2023" name="Science">
        <title>Genome structures resolve the early diversification of teleost fishes.</title>
        <authorList>
            <person name="Parey E."/>
            <person name="Louis A."/>
            <person name="Montfort J."/>
            <person name="Bouchez O."/>
            <person name="Roques C."/>
            <person name="Iampietro C."/>
            <person name="Lluch J."/>
            <person name="Castinel A."/>
            <person name="Donnadieu C."/>
            <person name="Desvignes T."/>
            <person name="Floi Bucao C."/>
            <person name="Jouanno E."/>
            <person name="Wen M."/>
            <person name="Mejri S."/>
            <person name="Dirks R."/>
            <person name="Jansen H."/>
            <person name="Henkel C."/>
            <person name="Chen W.J."/>
            <person name="Zahm M."/>
            <person name="Cabau C."/>
            <person name="Klopp C."/>
            <person name="Thompson A.W."/>
            <person name="Robinson-Rechavi M."/>
            <person name="Braasch I."/>
            <person name="Lecointre G."/>
            <person name="Bobe J."/>
            <person name="Postlethwait J.H."/>
            <person name="Berthelot C."/>
            <person name="Roest Crollius H."/>
            <person name="Guiguen Y."/>
        </authorList>
    </citation>
    <scope>NUCLEOTIDE SEQUENCE</scope>
    <source>
        <strain evidence="12">Concon-B</strain>
    </source>
</reference>
<keyword evidence="3 10" id="KW-0812">Transmembrane</keyword>
<accession>A0A9Q1CVB1</accession>
<evidence type="ECO:0000256" key="2">
    <source>
        <dbReference type="ARBA" id="ARBA00022475"/>
    </source>
</evidence>
<protein>
    <recommendedName>
        <fullName evidence="11">G-protein coupled receptors family 1 profile domain-containing protein</fullName>
    </recommendedName>
</protein>
<feature type="transmembrane region" description="Helical" evidence="10">
    <location>
        <begin position="305"/>
        <end position="332"/>
    </location>
</feature>
<dbReference type="InterPro" id="IPR000276">
    <property type="entry name" value="GPCR_Rhodpsn"/>
</dbReference>
<dbReference type="Gene3D" id="1.20.1070.10">
    <property type="entry name" value="Rhodopsin 7-helix transmembrane proteins"/>
    <property type="match status" value="1"/>
</dbReference>
<evidence type="ECO:0000256" key="7">
    <source>
        <dbReference type="ARBA" id="ARBA00023170"/>
    </source>
</evidence>
<keyword evidence="5" id="KW-0297">G-protein coupled receptor</keyword>
<dbReference type="CDD" id="cd14982">
    <property type="entry name" value="7tmA_purinoceptor-like"/>
    <property type="match status" value="1"/>
</dbReference>
<keyword evidence="4 10" id="KW-1133">Transmembrane helix</keyword>
<evidence type="ECO:0000256" key="5">
    <source>
        <dbReference type="ARBA" id="ARBA00023040"/>
    </source>
</evidence>
<feature type="domain" description="G-protein coupled receptors family 1 profile" evidence="11">
    <location>
        <begin position="113"/>
        <end position="368"/>
    </location>
</feature>
<evidence type="ECO:0000256" key="6">
    <source>
        <dbReference type="ARBA" id="ARBA00023136"/>
    </source>
</evidence>
<keyword evidence="7" id="KW-0675">Receptor</keyword>
<feature type="compositionally biased region" description="Polar residues" evidence="9">
    <location>
        <begin position="12"/>
        <end position="23"/>
    </location>
</feature>
<feature type="transmembrane region" description="Helical" evidence="10">
    <location>
        <begin position="178"/>
        <end position="197"/>
    </location>
</feature>
<dbReference type="SUPFAM" id="SSF81321">
    <property type="entry name" value="Family A G protein-coupled receptor-like"/>
    <property type="match status" value="1"/>
</dbReference>
<organism evidence="12 13">
    <name type="scientific">Conger conger</name>
    <name type="common">Conger eel</name>
    <name type="synonym">Muraena conger</name>
    <dbReference type="NCBI Taxonomy" id="82655"/>
    <lineage>
        <taxon>Eukaryota</taxon>
        <taxon>Metazoa</taxon>
        <taxon>Chordata</taxon>
        <taxon>Craniata</taxon>
        <taxon>Vertebrata</taxon>
        <taxon>Euteleostomi</taxon>
        <taxon>Actinopterygii</taxon>
        <taxon>Neopterygii</taxon>
        <taxon>Teleostei</taxon>
        <taxon>Anguilliformes</taxon>
        <taxon>Congridae</taxon>
        <taxon>Conger</taxon>
    </lineage>
</organism>
<dbReference type="PRINTS" id="PR00237">
    <property type="entry name" value="GPCRRHODOPSN"/>
</dbReference>
<proteinExistence type="predicted"/>
<dbReference type="GO" id="GO:0005886">
    <property type="term" value="C:plasma membrane"/>
    <property type="evidence" value="ECO:0007669"/>
    <property type="project" value="UniProtKB-SubCell"/>
</dbReference>
<comment type="subcellular location">
    <subcellularLocation>
        <location evidence="1">Cell membrane</location>
        <topology evidence="1">Multi-pass membrane protein</topology>
    </subcellularLocation>
</comment>
<dbReference type="AlphaFoldDB" id="A0A9Q1CVB1"/>
<dbReference type="Pfam" id="PF00001">
    <property type="entry name" value="7tm_1"/>
    <property type="match status" value="1"/>
</dbReference>
<dbReference type="InterPro" id="IPR017452">
    <property type="entry name" value="GPCR_Rhodpsn_7TM"/>
</dbReference>
<evidence type="ECO:0000259" key="11">
    <source>
        <dbReference type="PROSITE" id="PS50262"/>
    </source>
</evidence>
<name>A0A9Q1CVB1_CONCO</name>